<dbReference type="STRING" id="1123510.GCA_000620025_00196"/>
<evidence type="ECO:0000313" key="11">
    <source>
        <dbReference type="Proteomes" id="UP000267342"/>
    </source>
</evidence>
<dbReference type="KEGG" id="zpl:ZBT109_0107"/>
<comment type="catalytic activity">
    <reaction evidence="1 9">
        <text>(2S)-2-acetolactate + H(+) = (R)-acetoin + CO2</text>
        <dbReference type="Rhea" id="RHEA:21580"/>
        <dbReference type="ChEBI" id="CHEBI:15378"/>
        <dbReference type="ChEBI" id="CHEBI:15686"/>
        <dbReference type="ChEBI" id="CHEBI:16526"/>
        <dbReference type="ChEBI" id="CHEBI:58476"/>
        <dbReference type="EC" id="4.1.1.5"/>
    </reaction>
</comment>
<dbReference type="Gene3D" id="3.30.1330.80">
    <property type="entry name" value="Hypothetical protein, similar to alpha- acetolactate decarboxylase, domain 2"/>
    <property type="match status" value="2"/>
</dbReference>
<evidence type="ECO:0000256" key="3">
    <source>
        <dbReference type="ARBA" id="ARBA00007106"/>
    </source>
</evidence>
<protein>
    <recommendedName>
        <fullName evidence="5 9">Alpha-acetolactate decarboxylase</fullName>
        <ecNumber evidence="4 9">4.1.1.5</ecNumber>
    </recommendedName>
</protein>
<organism evidence="10 11">
    <name type="scientific">Zymobacter palmae</name>
    <dbReference type="NCBI Taxonomy" id="33074"/>
    <lineage>
        <taxon>Bacteria</taxon>
        <taxon>Pseudomonadati</taxon>
        <taxon>Pseudomonadota</taxon>
        <taxon>Gammaproteobacteria</taxon>
        <taxon>Oceanospirillales</taxon>
        <taxon>Halomonadaceae</taxon>
        <taxon>Zymobacter group</taxon>
        <taxon>Zymobacter</taxon>
    </lineage>
</organism>
<dbReference type="InterPro" id="IPR005128">
    <property type="entry name" value="Acetolactate_a_deCO2ase"/>
</dbReference>
<name>A0A348HBA5_9GAMM</name>
<dbReference type="EC" id="4.1.1.5" evidence="4 9"/>
<keyword evidence="7 9" id="KW-0005">Acetoin biosynthesis</keyword>
<evidence type="ECO:0000256" key="6">
    <source>
        <dbReference type="ARBA" id="ARBA00022793"/>
    </source>
</evidence>
<evidence type="ECO:0000256" key="7">
    <source>
        <dbReference type="ARBA" id="ARBA00023061"/>
    </source>
</evidence>
<dbReference type="UniPathway" id="UPA00626">
    <property type="reaction ID" value="UER00678"/>
</dbReference>
<evidence type="ECO:0000256" key="9">
    <source>
        <dbReference type="PIRNR" id="PIRNR001332"/>
    </source>
</evidence>
<dbReference type="GO" id="GO:0047605">
    <property type="term" value="F:acetolactate decarboxylase activity"/>
    <property type="evidence" value="ECO:0007669"/>
    <property type="project" value="UniProtKB-UniRule"/>
</dbReference>
<dbReference type="PANTHER" id="PTHR35524">
    <property type="entry name" value="ALPHA-ACETOLACTATE DECARBOXYLASE"/>
    <property type="match status" value="1"/>
</dbReference>
<dbReference type="PIRSF" id="PIRSF001332">
    <property type="entry name" value="Acetolac_decarb"/>
    <property type="match status" value="1"/>
</dbReference>
<comment type="similarity">
    <text evidence="3 9">Belongs to the alpha-acetolactate decarboxylase family.</text>
</comment>
<dbReference type="PANTHER" id="PTHR35524:SF1">
    <property type="entry name" value="ALPHA-ACETOLACTATE DECARBOXYLASE"/>
    <property type="match status" value="1"/>
</dbReference>
<dbReference type="AlphaFoldDB" id="A0A348HBA5"/>
<dbReference type="NCBIfam" id="TIGR01252">
    <property type="entry name" value="acetolac_decarb"/>
    <property type="match status" value="1"/>
</dbReference>
<sequence length="260" mass="29316">MAQHSSTCSCAEDVARSFARHAEHNEDMVLYQTSLMSGLIDGVYEGDVTIKELLEHGDFGLGTFNQLDGELIAFDSNVHHLKEDGSAHVARPEQKTPFACMTFFKPTIERDLDEPMTNKDVEALVNELVGSDNLFCAVRIDGDFEYVRTRTVPRQEPPYKPMLQAIAQQPMFEFDDRTGIMVGFRSPEYVQGMNVAGYHIHFITDDRDGGGHVVEYRLKRGRLQMGIISKMFVDLPRTQAFKKAHLTPEDLDKAIKEAEG</sequence>
<keyword evidence="11" id="KW-1185">Reference proteome</keyword>
<evidence type="ECO:0000256" key="8">
    <source>
        <dbReference type="ARBA" id="ARBA00023239"/>
    </source>
</evidence>
<reference evidence="10 11" key="1">
    <citation type="submission" date="2018-09" db="EMBL/GenBank/DDBJ databases">
        <title>Zymobacter palmae IAM14233 (=T109) whole genome analysis.</title>
        <authorList>
            <person name="Yanase H."/>
        </authorList>
    </citation>
    <scope>NUCLEOTIDE SEQUENCE [LARGE SCALE GENOMIC DNA]</scope>
    <source>
        <strain evidence="10 11">IAM14233</strain>
    </source>
</reference>
<dbReference type="CDD" id="cd17299">
    <property type="entry name" value="acetolactate_decarboxylase"/>
    <property type="match status" value="1"/>
</dbReference>
<keyword evidence="8 9" id="KW-0456">Lyase</keyword>
<evidence type="ECO:0000256" key="1">
    <source>
        <dbReference type="ARBA" id="ARBA00001784"/>
    </source>
</evidence>
<evidence type="ECO:0000256" key="4">
    <source>
        <dbReference type="ARBA" id="ARBA00013204"/>
    </source>
</evidence>
<dbReference type="RefSeq" id="WP_027704436.1">
    <property type="nucleotide sequence ID" value="NZ_AP018933.1"/>
</dbReference>
<evidence type="ECO:0000313" key="10">
    <source>
        <dbReference type="EMBL" id="BBG28907.1"/>
    </source>
</evidence>
<evidence type="ECO:0000256" key="2">
    <source>
        <dbReference type="ARBA" id="ARBA00005170"/>
    </source>
</evidence>
<dbReference type="SUPFAM" id="SSF117856">
    <property type="entry name" value="AF0104/ALDC/Ptd012-like"/>
    <property type="match status" value="1"/>
</dbReference>
<dbReference type="OrthoDB" id="8612680at2"/>
<dbReference type="GO" id="GO:0045151">
    <property type="term" value="P:acetoin biosynthetic process"/>
    <property type="evidence" value="ECO:0007669"/>
    <property type="project" value="UniProtKB-UniRule"/>
</dbReference>
<dbReference type="EMBL" id="AP018933">
    <property type="protein sequence ID" value="BBG28907.1"/>
    <property type="molecule type" value="Genomic_DNA"/>
</dbReference>
<keyword evidence="6 9" id="KW-0210">Decarboxylase</keyword>
<accession>A0A348HBA5</accession>
<dbReference type="Proteomes" id="UP000267342">
    <property type="component" value="Chromosome"/>
</dbReference>
<gene>
    <name evidence="10" type="ORF">ZBT109_0107</name>
</gene>
<comment type="pathway">
    <text evidence="2 9">Polyol metabolism; (R,R)-butane-2,3-diol biosynthesis; (R,R)-butane-2,3-diol from pyruvate: step 2/3.</text>
</comment>
<proteinExistence type="inferred from homology"/>
<evidence type="ECO:0000256" key="5">
    <source>
        <dbReference type="ARBA" id="ARBA00020164"/>
    </source>
</evidence>
<dbReference type="Pfam" id="PF03306">
    <property type="entry name" value="AAL_decarboxy"/>
    <property type="match status" value="1"/>
</dbReference>